<name>A0AC61RDL1_9BACT</name>
<organism evidence="1 2">
    <name type="scientific">Lepagella muris</name>
    <dbReference type="NCBI Taxonomy" id="3032870"/>
    <lineage>
        <taxon>Bacteria</taxon>
        <taxon>Pseudomonadati</taxon>
        <taxon>Bacteroidota</taxon>
        <taxon>Bacteroidia</taxon>
        <taxon>Bacteroidales</taxon>
        <taxon>Muribaculaceae</taxon>
        <taxon>Lepagella</taxon>
    </lineage>
</organism>
<keyword evidence="2" id="KW-1185">Reference proteome</keyword>
<accession>A0AC61RDL1</accession>
<reference evidence="1" key="1">
    <citation type="submission" date="2019-04" db="EMBL/GenBank/DDBJ databases">
        <title>Microbes associate with the intestines of laboratory mice.</title>
        <authorList>
            <person name="Navarre W."/>
            <person name="Wong E."/>
            <person name="Huang K."/>
            <person name="Tropini C."/>
            <person name="Ng K."/>
            <person name="Yu B."/>
        </authorList>
    </citation>
    <scope>NUCLEOTIDE SEQUENCE</scope>
    <source>
        <strain evidence="1">NM04_E33</strain>
    </source>
</reference>
<dbReference type="EMBL" id="SRYB01000013">
    <property type="protein sequence ID" value="TGY78483.1"/>
    <property type="molecule type" value="Genomic_DNA"/>
</dbReference>
<evidence type="ECO:0000313" key="2">
    <source>
        <dbReference type="Proteomes" id="UP000306319"/>
    </source>
</evidence>
<evidence type="ECO:0000313" key="1">
    <source>
        <dbReference type="EMBL" id="TGY78483.1"/>
    </source>
</evidence>
<gene>
    <name evidence="1" type="ORF">E5331_10350</name>
</gene>
<dbReference type="Proteomes" id="UP000306319">
    <property type="component" value="Unassembled WGS sequence"/>
</dbReference>
<sequence length="60" mass="7143">MIKNILTALVVLCAFALYVYGFYLLYTRVEMPIWVIVIIGIPVTIINLWLLIKIYEFFDW</sequence>
<proteinExistence type="predicted"/>
<protein>
    <submittedName>
        <fullName evidence="1">Uncharacterized protein</fullName>
    </submittedName>
</protein>
<comment type="caution">
    <text evidence="1">The sequence shown here is derived from an EMBL/GenBank/DDBJ whole genome shotgun (WGS) entry which is preliminary data.</text>
</comment>